<name>A0A9D1GD72_9BACT</name>
<evidence type="ECO:0000256" key="1">
    <source>
        <dbReference type="ARBA" id="ARBA00022676"/>
    </source>
</evidence>
<dbReference type="InterPro" id="IPR029044">
    <property type="entry name" value="Nucleotide-diphossugar_trans"/>
</dbReference>
<dbReference type="AlphaFoldDB" id="A0A9D1GD72"/>
<protein>
    <submittedName>
        <fullName evidence="4">Glycosyltransferase</fullName>
    </submittedName>
</protein>
<dbReference type="SUPFAM" id="SSF53448">
    <property type="entry name" value="Nucleotide-diphospho-sugar transferases"/>
    <property type="match status" value="1"/>
</dbReference>
<proteinExistence type="predicted"/>
<gene>
    <name evidence="4" type="ORF">IAD06_02825</name>
</gene>
<dbReference type="CDD" id="cd00761">
    <property type="entry name" value="Glyco_tranf_GTA_type"/>
    <property type="match status" value="1"/>
</dbReference>
<comment type="caution">
    <text evidence="4">The sequence shown here is derived from an EMBL/GenBank/DDBJ whole genome shotgun (WGS) entry which is preliminary data.</text>
</comment>
<evidence type="ECO:0000313" key="4">
    <source>
        <dbReference type="EMBL" id="HIT38960.1"/>
    </source>
</evidence>
<dbReference type="PANTHER" id="PTHR22916:SF51">
    <property type="entry name" value="GLYCOSYLTRANSFERASE EPSH-RELATED"/>
    <property type="match status" value="1"/>
</dbReference>
<feature type="domain" description="Glycosyltransferase 2-like" evidence="3">
    <location>
        <begin position="4"/>
        <end position="161"/>
    </location>
</feature>
<reference evidence="4" key="2">
    <citation type="journal article" date="2021" name="PeerJ">
        <title>Extensive microbial diversity within the chicken gut microbiome revealed by metagenomics and culture.</title>
        <authorList>
            <person name="Gilroy R."/>
            <person name="Ravi A."/>
            <person name="Getino M."/>
            <person name="Pursley I."/>
            <person name="Horton D.L."/>
            <person name="Alikhan N.F."/>
            <person name="Baker D."/>
            <person name="Gharbi K."/>
            <person name="Hall N."/>
            <person name="Watson M."/>
            <person name="Adriaenssens E.M."/>
            <person name="Foster-Nyarko E."/>
            <person name="Jarju S."/>
            <person name="Secka A."/>
            <person name="Antonio M."/>
            <person name="Oren A."/>
            <person name="Chaudhuri R.R."/>
            <person name="La Ragione R."/>
            <person name="Hildebrand F."/>
            <person name="Pallen M.J."/>
        </authorList>
    </citation>
    <scope>NUCLEOTIDE SEQUENCE</scope>
    <source>
        <strain evidence="4">21143</strain>
    </source>
</reference>
<dbReference type="Gene3D" id="3.90.550.10">
    <property type="entry name" value="Spore Coat Polysaccharide Biosynthesis Protein SpsA, Chain A"/>
    <property type="match status" value="1"/>
</dbReference>
<evidence type="ECO:0000313" key="5">
    <source>
        <dbReference type="Proteomes" id="UP000886722"/>
    </source>
</evidence>
<sequence>MTISIIVAVYKVEACLSRCIDSLLAQTFTDFELLLIDDGSPDSSGMICDVYAERDSRVRAFHKENGGVSSAREYGLCQARGEYIIHADPDDWVEPTMLEVLYNKAQEEAADMVICDFFTNDSTGQSYVRQEPSSLSAHAVIKDLFIRLHGSCCNKLVRRTLYGTDVHYPTGINYCEDLYVNICLLLKNPVISYVPQAFYHYILDFNSDSMGKRLSAGILDKDLELYYGLEKLLIEYSDILDLFRPSMSVLILKRAFRSGIYSSGEFKKRYGFLRPYIFCLRKERLYFKCVYYISCMGGYRFMYKMTNLLKKLI</sequence>
<evidence type="ECO:0000256" key="2">
    <source>
        <dbReference type="ARBA" id="ARBA00022679"/>
    </source>
</evidence>
<dbReference type="InterPro" id="IPR001173">
    <property type="entry name" value="Glyco_trans_2-like"/>
</dbReference>
<accession>A0A9D1GD72</accession>
<keyword evidence="1" id="KW-0328">Glycosyltransferase</keyword>
<dbReference type="EMBL" id="DVKT01000021">
    <property type="protein sequence ID" value="HIT38960.1"/>
    <property type="molecule type" value="Genomic_DNA"/>
</dbReference>
<dbReference type="Pfam" id="PF00535">
    <property type="entry name" value="Glycos_transf_2"/>
    <property type="match status" value="1"/>
</dbReference>
<keyword evidence="2" id="KW-0808">Transferase</keyword>
<dbReference type="Proteomes" id="UP000886722">
    <property type="component" value="Unassembled WGS sequence"/>
</dbReference>
<dbReference type="PANTHER" id="PTHR22916">
    <property type="entry name" value="GLYCOSYLTRANSFERASE"/>
    <property type="match status" value="1"/>
</dbReference>
<organism evidence="4 5">
    <name type="scientific">Candidatus Caccoplasma intestinavium</name>
    <dbReference type="NCBI Taxonomy" id="2840716"/>
    <lineage>
        <taxon>Bacteria</taxon>
        <taxon>Pseudomonadati</taxon>
        <taxon>Bacteroidota</taxon>
        <taxon>Bacteroidia</taxon>
        <taxon>Bacteroidales</taxon>
        <taxon>Bacteroidaceae</taxon>
        <taxon>Bacteroidaceae incertae sedis</taxon>
        <taxon>Candidatus Caccoplasma</taxon>
    </lineage>
</organism>
<evidence type="ECO:0000259" key="3">
    <source>
        <dbReference type="Pfam" id="PF00535"/>
    </source>
</evidence>
<dbReference type="GO" id="GO:0016758">
    <property type="term" value="F:hexosyltransferase activity"/>
    <property type="evidence" value="ECO:0007669"/>
    <property type="project" value="UniProtKB-ARBA"/>
</dbReference>
<reference evidence="4" key="1">
    <citation type="submission" date="2020-10" db="EMBL/GenBank/DDBJ databases">
        <authorList>
            <person name="Gilroy R."/>
        </authorList>
    </citation>
    <scope>NUCLEOTIDE SEQUENCE</scope>
    <source>
        <strain evidence="4">21143</strain>
    </source>
</reference>